<evidence type="ECO:0000313" key="3">
    <source>
        <dbReference type="WBParaSite" id="Hba_12986"/>
    </source>
</evidence>
<dbReference type="GO" id="GO:0003723">
    <property type="term" value="F:RNA binding"/>
    <property type="evidence" value="ECO:0007669"/>
    <property type="project" value="TreeGrafter"/>
</dbReference>
<organism evidence="2 3">
    <name type="scientific">Heterorhabditis bacteriophora</name>
    <name type="common">Entomopathogenic nematode worm</name>
    <dbReference type="NCBI Taxonomy" id="37862"/>
    <lineage>
        <taxon>Eukaryota</taxon>
        <taxon>Metazoa</taxon>
        <taxon>Ecdysozoa</taxon>
        <taxon>Nematoda</taxon>
        <taxon>Chromadorea</taxon>
        <taxon>Rhabditida</taxon>
        <taxon>Rhabditina</taxon>
        <taxon>Rhabditomorpha</taxon>
        <taxon>Strongyloidea</taxon>
        <taxon>Heterorhabditidae</taxon>
        <taxon>Heterorhabditis</taxon>
    </lineage>
</organism>
<dbReference type="Gene3D" id="2.130.10.10">
    <property type="entry name" value="YVTN repeat-like/Quinoprotein amine dehydrogenase"/>
    <property type="match status" value="1"/>
</dbReference>
<proteinExistence type="predicted"/>
<keyword evidence="1" id="KW-0812">Transmembrane</keyword>
<dbReference type="WBParaSite" id="Hba_12986">
    <property type="protein sequence ID" value="Hba_12986"/>
    <property type="gene ID" value="Hba_12986"/>
</dbReference>
<dbReference type="PANTHER" id="PTHR13211">
    <property type="entry name" value="TELOMERASE CAJAL BODY PROTEIN 1"/>
    <property type="match status" value="1"/>
</dbReference>
<dbReference type="InterPro" id="IPR015943">
    <property type="entry name" value="WD40/YVTN_repeat-like_dom_sf"/>
</dbReference>
<name>A0A1I7X6G0_HETBA</name>
<keyword evidence="1" id="KW-1133">Transmembrane helix</keyword>
<dbReference type="PANTHER" id="PTHR13211:SF0">
    <property type="entry name" value="TELOMERASE CAJAL BODY PROTEIN 1"/>
    <property type="match status" value="1"/>
</dbReference>
<keyword evidence="1" id="KW-0472">Membrane</keyword>
<reference evidence="3" key="1">
    <citation type="submission" date="2016-11" db="UniProtKB">
        <authorList>
            <consortium name="WormBaseParasite"/>
        </authorList>
    </citation>
    <scope>IDENTIFICATION</scope>
</reference>
<dbReference type="Proteomes" id="UP000095283">
    <property type="component" value="Unplaced"/>
</dbReference>
<sequence length="393" mass="44323">MDEEVQIIGTKTFICQDTGNASRSLSARQITESTMDEVEIVESSWIISDDEDINEECNDAGPSKVLNRVTGNTSEMSIIPSTGSDDVQIVESNWTIDNNDDDVEIIKDKFEGPHLSGTFDEMSWDSKTIYNYLCLTLILVCYRFERHGIRSIILDFKEIVVNEDSICKKTKLHVELDFDRASTIPSFVWVFIGFMLVGLIFVKYALMILSSMQLGDVPYDAVWHPCGELLATSSKHHPIHLWNTQGVREASYRGINHLDELSAAYTMAFSADGLRMYGGYEKYIRIWDVRRPGRQITDIKTWNKGSGGQKAIISSIAVHPVFDGVYAVGCYGPSIALYSDRTNSIDCLFTGEFTATTCIKYSRDGLRLYSAGRKVLLFRIFPLLNRDLCHFGL</sequence>
<evidence type="ECO:0000313" key="2">
    <source>
        <dbReference type="Proteomes" id="UP000095283"/>
    </source>
</evidence>
<dbReference type="SUPFAM" id="SSF63829">
    <property type="entry name" value="Calcium-dependent phosphotriesterase"/>
    <property type="match status" value="1"/>
</dbReference>
<feature type="transmembrane region" description="Helical" evidence="1">
    <location>
        <begin position="187"/>
        <end position="206"/>
    </location>
</feature>
<dbReference type="AlphaFoldDB" id="A0A1I7X6G0"/>
<keyword evidence="2" id="KW-1185">Reference proteome</keyword>
<accession>A0A1I7X6G0</accession>
<evidence type="ECO:0000256" key="1">
    <source>
        <dbReference type="SAM" id="Phobius"/>
    </source>
</evidence>
<protein>
    <submittedName>
        <fullName evidence="3">WD_REPEATS_REGION domain-containing protein</fullName>
    </submittedName>
</protein>
<dbReference type="GO" id="GO:0030576">
    <property type="term" value="P:Cajal body organization"/>
    <property type="evidence" value="ECO:0007669"/>
    <property type="project" value="TreeGrafter"/>
</dbReference>
<dbReference type="InterPro" id="IPR051150">
    <property type="entry name" value="SWT21/TCAB1_mRNA_Telomere"/>
</dbReference>
<dbReference type="GO" id="GO:0015030">
    <property type="term" value="C:Cajal body"/>
    <property type="evidence" value="ECO:0007669"/>
    <property type="project" value="TreeGrafter"/>
</dbReference>